<dbReference type="InterPro" id="IPR006375">
    <property type="entry name" value="Man1P_GuaTrfase/Man6P_Isoase"/>
</dbReference>
<evidence type="ECO:0000256" key="6">
    <source>
        <dbReference type="ARBA" id="ARBA00022741"/>
    </source>
</evidence>
<organism evidence="13 14">
    <name type="scientific">Vibrio gallaecicus</name>
    <dbReference type="NCBI Taxonomy" id="552386"/>
    <lineage>
        <taxon>Bacteria</taxon>
        <taxon>Pseudomonadati</taxon>
        <taxon>Pseudomonadota</taxon>
        <taxon>Gammaproteobacteria</taxon>
        <taxon>Vibrionales</taxon>
        <taxon>Vibrionaceae</taxon>
        <taxon>Vibrio</taxon>
    </lineage>
</organism>
<dbReference type="CDD" id="cd02213">
    <property type="entry name" value="cupin_PMI_typeII_C"/>
    <property type="match status" value="1"/>
</dbReference>
<dbReference type="EC" id="2.7.7.13" evidence="3"/>
<evidence type="ECO:0000256" key="1">
    <source>
        <dbReference type="ARBA" id="ARBA00004823"/>
    </source>
</evidence>
<keyword evidence="14" id="KW-1185">Reference proteome</keyword>
<accession>A0ABV4NG48</accession>
<evidence type="ECO:0000256" key="4">
    <source>
        <dbReference type="ARBA" id="ARBA00022679"/>
    </source>
</evidence>
<evidence type="ECO:0000256" key="5">
    <source>
        <dbReference type="ARBA" id="ARBA00022695"/>
    </source>
</evidence>
<evidence type="ECO:0000313" key="14">
    <source>
        <dbReference type="Proteomes" id="UP001570417"/>
    </source>
</evidence>
<evidence type="ECO:0000259" key="10">
    <source>
        <dbReference type="Pfam" id="PF00483"/>
    </source>
</evidence>
<dbReference type="InterPro" id="IPR011051">
    <property type="entry name" value="RmlC_Cupin_sf"/>
</dbReference>
<dbReference type="GO" id="GO:0004475">
    <property type="term" value="F:mannose-1-phosphate guanylyltransferase (GTP) activity"/>
    <property type="evidence" value="ECO:0007669"/>
    <property type="project" value="UniProtKB-EC"/>
</dbReference>
<name>A0ABV4NG48_9VIBR</name>
<dbReference type="SUPFAM" id="SSF51182">
    <property type="entry name" value="RmlC-like cupins"/>
    <property type="match status" value="1"/>
</dbReference>
<dbReference type="GO" id="GO:0004476">
    <property type="term" value="F:mannose-6-phosphate isomerase activity"/>
    <property type="evidence" value="ECO:0007669"/>
    <property type="project" value="UniProtKB-EC"/>
</dbReference>
<dbReference type="Proteomes" id="UP001570417">
    <property type="component" value="Unassembled WGS sequence"/>
</dbReference>
<comment type="catalytic activity">
    <reaction evidence="8">
        <text>alpha-D-mannose 1-phosphate + GTP + H(+) = GDP-alpha-D-mannose + diphosphate</text>
        <dbReference type="Rhea" id="RHEA:15229"/>
        <dbReference type="ChEBI" id="CHEBI:15378"/>
        <dbReference type="ChEBI" id="CHEBI:33019"/>
        <dbReference type="ChEBI" id="CHEBI:37565"/>
        <dbReference type="ChEBI" id="CHEBI:57527"/>
        <dbReference type="ChEBI" id="CHEBI:58409"/>
        <dbReference type="EC" id="2.7.7.13"/>
    </reaction>
</comment>
<dbReference type="NCBIfam" id="TIGR01479">
    <property type="entry name" value="GMP_PMI"/>
    <property type="match status" value="1"/>
</dbReference>
<comment type="caution">
    <text evidence="13">The sequence shown here is derived from an EMBL/GenBank/DDBJ whole genome shotgun (WGS) entry which is preliminary data.</text>
</comment>
<comment type="similarity">
    <text evidence="2 9">Belongs to the mannose-6-phosphate isomerase type 2 family.</text>
</comment>
<keyword evidence="5 13" id="KW-0548">Nucleotidyltransferase</keyword>
<evidence type="ECO:0000259" key="11">
    <source>
        <dbReference type="Pfam" id="PF01050"/>
    </source>
</evidence>
<evidence type="ECO:0000256" key="2">
    <source>
        <dbReference type="ARBA" id="ARBA00006115"/>
    </source>
</evidence>
<keyword evidence="4 13" id="KW-0808">Transferase</keyword>
<dbReference type="CDD" id="cd02509">
    <property type="entry name" value="GDP-M1P_Guanylyltransferase"/>
    <property type="match status" value="1"/>
</dbReference>
<feature type="domain" description="Mannose-6-phosphate isomerase type II C-terminal" evidence="11">
    <location>
        <begin position="396"/>
        <end position="510"/>
    </location>
</feature>
<proteinExistence type="inferred from homology"/>
<keyword evidence="13" id="KW-0413">Isomerase</keyword>
<dbReference type="InterPro" id="IPR005835">
    <property type="entry name" value="NTP_transferase_dom"/>
</dbReference>
<evidence type="ECO:0000313" key="13">
    <source>
        <dbReference type="EMBL" id="MFA0570129.1"/>
    </source>
</evidence>
<keyword evidence="6" id="KW-0547">Nucleotide-binding</keyword>
<dbReference type="SUPFAM" id="SSF53448">
    <property type="entry name" value="Nucleotide-diphospho-sugar transferases"/>
    <property type="match status" value="1"/>
</dbReference>
<dbReference type="InterPro" id="IPR051161">
    <property type="entry name" value="Mannose-6P_isomerase_type2"/>
</dbReference>
<dbReference type="InterPro" id="IPR014710">
    <property type="entry name" value="RmlC-like_jellyroll"/>
</dbReference>
<feature type="domain" description="MannoseP isomerase/GMP-like beta-helix" evidence="12">
    <location>
        <begin position="338"/>
        <end position="392"/>
    </location>
</feature>
<sequence>MILPVILAGGSGSRLWPLSRELYPKQFLSIAGEQSMLQQTLARLDGLDDHFLDLKCHAPLIICNEEHRFIAAEQIRSAGSTHSHIVLEPLGRNTAPAIALAALYAIQESQLEIQAGTSSEQIKSAGHRKNSLDDRDPILLVLAADHHISDVAAFQQAISHGVDYANIGKLVTFGITPDKPETGYGYIKQGKALQDTAFSQLPLSNPSGAQQAFSIEQFVEKPNKETAEHYLSSGEYLWNSGMFMFKASQYLEELEKYQPDILRACKQSFSKRTSDLDFIRIDSEAFARSPSDSIDYAVMEKTQHAAVIPMDAGWNDIGSWSAIWDVSDKDKNNNVIEGDVLTVDSQHNYIHAENKLVATVGVDNLIIVETKDAILVADKEKVQGVKSIVEQLNQSERTEHKHHREVFRPWGKYDVVDLGKRDKVKRITVKAGHKLSLQMHHHRAEHWVVVAGTAKVTNNDETYLIGEDQSTYIPLGHIHSLENPGTIPLEMIEVQTGHYLSEDDIVRYQDHYGRQNTQYKINPVLKPKPQS</sequence>
<evidence type="ECO:0000259" key="12">
    <source>
        <dbReference type="Pfam" id="PF22640"/>
    </source>
</evidence>
<evidence type="ECO:0000256" key="7">
    <source>
        <dbReference type="ARBA" id="ARBA00023134"/>
    </source>
</evidence>
<dbReference type="InterPro" id="IPR001538">
    <property type="entry name" value="Man6P_isomerase-2_C"/>
</dbReference>
<reference evidence="13 14" key="1">
    <citation type="journal article" date="2024" name="ISME J.">
        <title>Tailless and filamentous prophages are predominant in marine Vibrio.</title>
        <authorList>
            <person name="Steensen K."/>
            <person name="Seneca J."/>
            <person name="Bartlau N."/>
            <person name="Yu X.A."/>
            <person name="Hussain F.A."/>
            <person name="Polz M.F."/>
        </authorList>
    </citation>
    <scope>NUCLEOTIDE SEQUENCE [LARGE SCALE GENOMIC DNA]</scope>
    <source>
        <strain evidence="13 14">10N.222.51.A1</strain>
    </source>
</reference>
<dbReference type="PANTHER" id="PTHR46390:SF1">
    <property type="entry name" value="MANNOSE-1-PHOSPHATE GUANYLYLTRANSFERASE"/>
    <property type="match status" value="1"/>
</dbReference>
<dbReference type="InterPro" id="IPR054566">
    <property type="entry name" value="ManC/GMP-like_b-helix"/>
</dbReference>
<dbReference type="Gene3D" id="2.60.120.10">
    <property type="entry name" value="Jelly Rolls"/>
    <property type="match status" value="1"/>
</dbReference>
<dbReference type="Gene3D" id="3.90.550.10">
    <property type="entry name" value="Spore Coat Polysaccharide Biosynthesis Protein SpsA, Chain A"/>
    <property type="match status" value="1"/>
</dbReference>
<comment type="pathway">
    <text evidence="1">Nucleotide-sugar biosynthesis; GDP-alpha-D-mannose biosynthesis; GDP-alpha-D-mannose from alpha-D-mannose 1-phosphate (GTP route): step 1/1.</text>
</comment>
<dbReference type="InterPro" id="IPR029044">
    <property type="entry name" value="Nucleotide-diphossugar_trans"/>
</dbReference>
<dbReference type="Pfam" id="PF22640">
    <property type="entry name" value="ManC_GMP_beta-helix"/>
    <property type="match status" value="1"/>
</dbReference>
<gene>
    <name evidence="13" type="ORF">AB4566_17790</name>
</gene>
<dbReference type="InterPro" id="IPR049577">
    <property type="entry name" value="GMPP_N"/>
</dbReference>
<dbReference type="RefSeq" id="WP_372267478.1">
    <property type="nucleotide sequence ID" value="NZ_JBFRUW010000064.1"/>
</dbReference>
<evidence type="ECO:0000256" key="9">
    <source>
        <dbReference type="RuleBase" id="RU004190"/>
    </source>
</evidence>
<dbReference type="Pfam" id="PF01050">
    <property type="entry name" value="MannoseP_isomer"/>
    <property type="match status" value="1"/>
</dbReference>
<evidence type="ECO:0000256" key="8">
    <source>
        <dbReference type="ARBA" id="ARBA00047343"/>
    </source>
</evidence>
<protein>
    <recommendedName>
        <fullName evidence="3">mannose-1-phosphate guanylyltransferase</fullName>
        <ecNumber evidence="3">2.7.7.13</ecNumber>
    </recommendedName>
</protein>
<dbReference type="EMBL" id="JBFRUW010000064">
    <property type="protein sequence ID" value="MFA0570129.1"/>
    <property type="molecule type" value="Genomic_DNA"/>
</dbReference>
<keyword evidence="7" id="KW-0342">GTP-binding</keyword>
<dbReference type="PANTHER" id="PTHR46390">
    <property type="entry name" value="MANNOSE-1-PHOSPHATE GUANYLYLTRANSFERASE"/>
    <property type="match status" value="1"/>
</dbReference>
<dbReference type="Pfam" id="PF00483">
    <property type="entry name" value="NTP_transferase"/>
    <property type="match status" value="1"/>
</dbReference>
<feature type="domain" description="Nucleotidyl transferase" evidence="10">
    <location>
        <begin position="4"/>
        <end position="331"/>
    </location>
</feature>
<evidence type="ECO:0000256" key="3">
    <source>
        <dbReference type="ARBA" id="ARBA00012387"/>
    </source>
</evidence>